<dbReference type="Pfam" id="PF00566">
    <property type="entry name" value="RabGAP-TBC"/>
    <property type="match status" value="1"/>
</dbReference>
<comment type="similarity">
    <text evidence="5">Belongs to the BUB2 family.</text>
</comment>
<comment type="subcellular location">
    <subcellularLocation>
        <location evidence="1">Cytoplasm</location>
        <location evidence="1">Cytoskeleton</location>
    </subcellularLocation>
</comment>
<keyword evidence="9" id="KW-1185">Reference proteome</keyword>
<evidence type="ECO:0000256" key="4">
    <source>
        <dbReference type="ARBA" id="ARBA00023306"/>
    </source>
</evidence>
<feature type="compositionally biased region" description="Low complexity" evidence="6">
    <location>
        <begin position="60"/>
        <end position="70"/>
    </location>
</feature>
<dbReference type="InterPro" id="IPR000195">
    <property type="entry name" value="Rab-GAP-TBC_dom"/>
</dbReference>
<evidence type="ECO:0000313" key="9">
    <source>
        <dbReference type="Proteomes" id="UP001150925"/>
    </source>
</evidence>
<dbReference type="PROSITE" id="PS50086">
    <property type="entry name" value="TBC_RABGAP"/>
    <property type="match status" value="1"/>
</dbReference>
<dbReference type="GO" id="GO:0005096">
    <property type="term" value="F:GTPase activator activity"/>
    <property type="evidence" value="ECO:0007669"/>
    <property type="project" value="TreeGrafter"/>
</dbReference>
<accession>A0A9W8AQY6</accession>
<dbReference type="EMBL" id="JANBPY010000415">
    <property type="protein sequence ID" value="KAJ1966977.1"/>
    <property type="molecule type" value="Genomic_DNA"/>
</dbReference>
<dbReference type="Gene3D" id="1.10.8.270">
    <property type="entry name" value="putative rabgap domain of human tbc1 domain family member 14 like domains"/>
    <property type="match status" value="1"/>
</dbReference>
<name>A0A9W8AQY6_9FUNG</name>
<evidence type="ECO:0000256" key="1">
    <source>
        <dbReference type="ARBA" id="ARBA00004245"/>
    </source>
</evidence>
<feature type="compositionally biased region" description="Polar residues" evidence="6">
    <location>
        <begin position="43"/>
        <end position="57"/>
    </location>
</feature>
<evidence type="ECO:0000259" key="7">
    <source>
        <dbReference type="PROSITE" id="PS50086"/>
    </source>
</evidence>
<keyword evidence="4" id="KW-0131">Cell cycle</keyword>
<dbReference type="FunFam" id="1.10.8.270:FF:000035">
    <property type="entry name" value="Cell cycle arrest protein BUB2"/>
    <property type="match status" value="1"/>
</dbReference>
<evidence type="ECO:0000256" key="5">
    <source>
        <dbReference type="ARBA" id="ARBA00061049"/>
    </source>
</evidence>
<dbReference type="SMART" id="SM00164">
    <property type="entry name" value="TBC"/>
    <property type="match status" value="1"/>
</dbReference>
<evidence type="ECO:0000256" key="2">
    <source>
        <dbReference type="ARBA" id="ARBA00022490"/>
    </source>
</evidence>
<reference evidence="8" key="1">
    <citation type="submission" date="2022-07" db="EMBL/GenBank/DDBJ databases">
        <title>Phylogenomic reconstructions and comparative analyses of Kickxellomycotina fungi.</title>
        <authorList>
            <person name="Reynolds N.K."/>
            <person name="Stajich J.E."/>
            <person name="Barry K."/>
            <person name="Grigoriev I.V."/>
            <person name="Crous P."/>
            <person name="Smith M.E."/>
        </authorList>
    </citation>
    <scope>NUCLEOTIDE SEQUENCE</scope>
    <source>
        <strain evidence="8">RSA 1196</strain>
    </source>
</reference>
<dbReference type="GO" id="GO:1990334">
    <property type="term" value="C:Bfa1-Bub2 complex"/>
    <property type="evidence" value="ECO:0007669"/>
    <property type="project" value="UniProtKB-ARBA"/>
</dbReference>
<dbReference type="GO" id="GO:0010948">
    <property type="term" value="P:negative regulation of cell cycle process"/>
    <property type="evidence" value="ECO:0007669"/>
    <property type="project" value="UniProtKB-ARBA"/>
</dbReference>
<protein>
    <submittedName>
        <fullName evidence="8">CDC16 protein</fullName>
    </submittedName>
</protein>
<dbReference type="InterPro" id="IPR035969">
    <property type="entry name" value="Rab-GAP_TBC_sf"/>
</dbReference>
<dbReference type="PANTHER" id="PTHR22957:SF263">
    <property type="entry name" value="MITOTIC CHECK POINT PROTEIN BUB2"/>
    <property type="match status" value="1"/>
</dbReference>
<evidence type="ECO:0000256" key="6">
    <source>
        <dbReference type="SAM" id="MobiDB-lite"/>
    </source>
</evidence>
<keyword evidence="2" id="KW-0963">Cytoplasm</keyword>
<feature type="compositionally biased region" description="Basic and acidic residues" evidence="6">
    <location>
        <begin position="22"/>
        <end position="37"/>
    </location>
</feature>
<sequence length="431" mass="48549">MFARPQPLFHKLRHHLSLDQLRERQRTKDSAVKEGRTHPSPLTPSDQSILGSTSSRDSITHSPLSSSSTLRTCVGTSGEDNAGIGNKDGEVTSYAGSQLTAHTLFIDALLANLCAHTPTSFRPNDLQAVVATSHRTEYQRQQTLQLVRRCVLHQLLTTQYLDDTLRGTLWKLLLYVESVTASDYIRWVQNGPSSLWQKIKCDVTRTLATDDEFLTRVQEAQLTRVLNAFVWKSDEQSKTVDSDLVFTYVQGMNVLAAPFLYTLGELEAFYALNTLLHRHCPTYVQPTLVGVHAGLCLLDACLKVLDYPLYQYLRRMGLRAELYAFPSVLTLSACTPPLRQVIQLWDFLFAYGVHLNLLCVVAQIISLRDEIMSSPRPINVLRPFPPLDACATVKLTLSLLRQLPRSLYDNVVRHTIDFEVAHTFGHKATSR</sequence>
<feature type="domain" description="Rab-GAP TBC" evidence="7">
    <location>
        <begin position="160"/>
        <end position="352"/>
    </location>
</feature>
<dbReference type="SUPFAM" id="SSF47923">
    <property type="entry name" value="Ypt/Rab-GAP domain of gyp1p"/>
    <property type="match status" value="2"/>
</dbReference>
<dbReference type="AlphaFoldDB" id="A0A9W8AQY6"/>
<evidence type="ECO:0000256" key="3">
    <source>
        <dbReference type="ARBA" id="ARBA00023212"/>
    </source>
</evidence>
<dbReference type="Gene3D" id="1.10.472.80">
    <property type="entry name" value="Ypt/Rab-GAP domain of gyp1p, domain 3"/>
    <property type="match status" value="1"/>
</dbReference>
<proteinExistence type="inferred from homology"/>
<feature type="region of interest" description="Disordered" evidence="6">
    <location>
        <begin position="22"/>
        <end position="72"/>
    </location>
</feature>
<organism evidence="8 9">
    <name type="scientific">Dispira parvispora</name>
    <dbReference type="NCBI Taxonomy" id="1520584"/>
    <lineage>
        <taxon>Eukaryota</taxon>
        <taxon>Fungi</taxon>
        <taxon>Fungi incertae sedis</taxon>
        <taxon>Zoopagomycota</taxon>
        <taxon>Kickxellomycotina</taxon>
        <taxon>Dimargaritomycetes</taxon>
        <taxon>Dimargaritales</taxon>
        <taxon>Dimargaritaceae</taxon>
        <taxon>Dispira</taxon>
    </lineage>
</organism>
<dbReference type="OrthoDB" id="10263206at2759"/>
<dbReference type="PANTHER" id="PTHR22957">
    <property type="entry name" value="TBC1 DOMAIN FAMILY MEMBER GTPASE-ACTIVATING PROTEIN"/>
    <property type="match status" value="1"/>
</dbReference>
<dbReference type="Proteomes" id="UP001150925">
    <property type="component" value="Unassembled WGS sequence"/>
</dbReference>
<keyword evidence="3" id="KW-0206">Cytoskeleton</keyword>
<evidence type="ECO:0000313" key="8">
    <source>
        <dbReference type="EMBL" id="KAJ1966977.1"/>
    </source>
</evidence>
<gene>
    <name evidence="8" type="primary">cdc16</name>
    <name evidence="8" type="ORF">IWQ62_002132</name>
</gene>
<comment type="caution">
    <text evidence="8">The sequence shown here is derived from an EMBL/GenBank/DDBJ whole genome shotgun (WGS) entry which is preliminary data.</text>
</comment>
<dbReference type="FunFam" id="1.10.472.80:FF:000026">
    <property type="entry name" value="Mitotic check point protein (Bub2)"/>
    <property type="match status" value="1"/>
</dbReference>